<evidence type="ECO:0000256" key="2">
    <source>
        <dbReference type="ARBA" id="ARBA00006024"/>
    </source>
</evidence>
<dbReference type="PROSITE" id="PS00154">
    <property type="entry name" value="ATPASE_E1_E2"/>
    <property type="match status" value="1"/>
</dbReference>
<dbReference type="Gene3D" id="2.70.150.10">
    <property type="entry name" value="Calcium-transporting ATPase, cytoplasmic transduction domain A"/>
    <property type="match status" value="1"/>
</dbReference>
<sequence length="821" mass="86850">MNAAPPVPVPCFHCGEPVPDGLNLPIRYRQQAQPACCAGCQAVAQSIIDAGLGDYYAQRERPADRAAPLADELLEQLRLYDDPALQTGFVHVEGDATREASLMIEGIVCAACVWLNERQLARVPGVLAVSINYSTHRARVRWDESRVQLSQILRAVAAIGYRAQPYDAARQEAAQEKARKRALFRLWVAGLSMMQVMMFAVPIYMARDGEIDAIWLNLMHWASGLLTLPVVLYSSWPFYTSSWRDLRRGRAGMDLPVSVGVLSAFIASVVALWSGHGQVYFDSVSMFVFLLLAGRYLETRARQKAGAALEGLVRLIPAFAHRLADWPRHAQPHEAAVTTLVPGDVLLVRPGETIPIDGVVLDGRAEVDEALLTGESRPIAKAPGDGVTGGTVNRGSPLVVRVEQVGEATRLAGIVRLLDRALAEKPRVALIADRVSGWFVAALLLVAAGTWLYWHLHDPSHALPITVAVLVISCPCALSLATPAALTAATGALARRGVLITRGHALEALSAVTHVVFDKTGTLTQGTPRVVDITLWRGDEASARQLAAALEAHSEHPLARALRGETWFSARDVVNHPGGGLTGIIDGVPFAIGGAQFVAQATGHPVPQDESGHTRVALADSAGWIADFHLADTARDDAAATVRHLRAAGLAVHLLSGDRAAAAGQMAAQLGIDQVAAGVSPEGKLAYLKALQAGGARVLMVGDGVNDAPVLGAADVSMAMGAATDVAQAAGDAVLYDNRLMGVVTALRTARATRKVIRQNLGWALGYNLVALPLAVCGLVTPWLASLGMALSSLIVVGNALRLATADPAGRPQAATAASEE</sequence>
<comment type="catalytic activity">
    <reaction evidence="16">
        <text>Cu(2+)(in) + ATP + H2O = Cu(2+)(out) + ADP + phosphate + H(+)</text>
        <dbReference type="Rhea" id="RHEA:10376"/>
        <dbReference type="ChEBI" id="CHEBI:15377"/>
        <dbReference type="ChEBI" id="CHEBI:15378"/>
        <dbReference type="ChEBI" id="CHEBI:29036"/>
        <dbReference type="ChEBI" id="CHEBI:30616"/>
        <dbReference type="ChEBI" id="CHEBI:43474"/>
        <dbReference type="ChEBI" id="CHEBI:456216"/>
        <dbReference type="EC" id="7.2.2.9"/>
    </reaction>
</comment>
<keyword evidence="14 17" id="KW-0472">Membrane</keyword>
<dbReference type="PRINTS" id="PR00120">
    <property type="entry name" value="HATPASE"/>
</dbReference>
<dbReference type="NCBIfam" id="TIGR01511">
    <property type="entry name" value="ATPase-IB1_Cu"/>
    <property type="match status" value="1"/>
</dbReference>
<evidence type="ECO:0000256" key="13">
    <source>
        <dbReference type="ARBA" id="ARBA00023065"/>
    </source>
</evidence>
<dbReference type="InterPro" id="IPR059000">
    <property type="entry name" value="ATPase_P-type_domA"/>
</dbReference>
<proteinExistence type="inferred from homology"/>
<dbReference type="InterPro" id="IPR023299">
    <property type="entry name" value="ATPase_P-typ_cyto_dom_N"/>
</dbReference>
<dbReference type="InterPro" id="IPR006121">
    <property type="entry name" value="HMA_dom"/>
</dbReference>
<evidence type="ECO:0000256" key="1">
    <source>
        <dbReference type="ARBA" id="ARBA00004651"/>
    </source>
</evidence>
<dbReference type="OrthoDB" id="8552908at2"/>
<evidence type="ECO:0000256" key="3">
    <source>
        <dbReference type="ARBA" id="ARBA00022448"/>
    </source>
</evidence>
<evidence type="ECO:0000256" key="15">
    <source>
        <dbReference type="ARBA" id="ARBA00038904"/>
    </source>
</evidence>
<feature type="domain" description="HMA" evidence="18">
    <location>
        <begin position="98"/>
        <end position="164"/>
    </location>
</feature>
<dbReference type="SUPFAM" id="SSF55008">
    <property type="entry name" value="HMA, heavy metal-associated domain"/>
    <property type="match status" value="1"/>
</dbReference>
<evidence type="ECO:0000256" key="12">
    <source>
        <dbReference type="ARBA" id="ARBA00022989"/>
    </source>
</evidence>
<evidence type="ECO:0000256" key="16">
    <source>
        <dbReference type="ARBA" id="ARBA00047424"/>
    </source>
</evidence>
<evidence type="ECO:0000256" key="8">
    <source>
        <dbReference type="ARBA" id="ARBA00022741"/>
    </source>
</evidence>
<keyword evidence="20" id="KW-1185">Reference proteome</keyword>
<evidence type="ECO:0000256" key="10">
    <source>
        <dbReference type="ARBA" id="ARBA00022842"/>
    </source>
</evidence>
<dbReference type="PRINTS" id="PR00119">
    <property type="entry name" value="CATATPASE"/>
</dbReference>
<feature type="transmembrane region" description="Helical" evidence="17">
    <location>
        <begin position="218"/>
        <end position="239"/>
    </location>
</feature>
<dbReference type="SUPFAM" id="SSF81665">
    <property type="entry name" value="Calcium ATPase, transmembrane domain M"/>
    <property type="match status" value="1"/>
</dbReference>
<dbReference type="Pfam" id="PF12156">
    <property type="entry name" value="ATPase-cat_bd"/>
    <property type="match status" value="1"/>
</dbReference>
<evidence type="ECO:0000256" key="7">
    <source>
        <dbReference type="ARBA" id="ARBA00022723"/>
    </source>
</evidence>
<keyword evidence="8 17" id="KW-0547">Nucleotide-binding</keyword>
<evidence type="ECO:0000256" key="5">
    <source>
        <dbReference type="ARBA" id="ARBA00022553"/>
    </source>
</evidence>
<dbReference type="Gene3D" id="3.40.50.1000">
    <property type="entry name" value="HAD superfamily/HAD-like"/>
    <property type="match status" value="1"/>
</dbReference>
<dbReference type="NCBIfam" id="TIGR01494">
    <property type="entry name" value="ATPase_P-type"/>
    <property type="match status" value="1"/>
</dbReference>
<dbReference type="NCBIfam" id="TIGR01525">
    <property type="entry name" value="ATPase-IB_hvy"/>
    <property type="match status" value="1"/>
</dbReference>
<dbReference type="Pfam" id="PF00122">
    <property type="entry name" value="E1-E2_ATPase"/>
    <property type="match status" value="1"/>
</dbReference>
<feature type="transmembrane region" description="Helical" evidence="17">
    <location>
        <begin position="761"/>
        <end position="785"/>
    </location>
</feature>
<dbReference type="SUPFAM" id="SSF81653">
    <property type="entry name" value="Calcium ATPase, transduction domain A"/>
    <property type="match status" value="1"/>
</dbReference>
<dbReference type="InterPro" id="IPR023298">
    <property type="entry name" value="ATPase_P-typ_TM_dom_sf"/>
</dbReference>
<dbReference type="Gene3D" id="3.40.1110.10">
    <property type="entry name" value="Calcium-transporting ATPase, cytoplasmic domain N"/>
    <property type="match status" value="1"/>
</dbReference>
<evidence type="ECO:0000256" key="4">
    <source>
        <dbReference type="ARBA" id="ARBA00022475"/>
    </source>
</evidence>
<dbReference type="InterPro" id="IPR018303">
    <property type="entry name" value="ATPase_P-typ_P_site"/>
</dbReference>
<evidence type="ECO:0000259" key="18">
    <source>
        <dbReference type="PROSITE" id="PS50846"/>
    </source>
</evidence>
<comment type="similarity">
    <text evidence="2 17">Belongs to the cation transport ATPase (P-type) (TC 3.A.3) family. Type IB subfamily.</text>
</comment>
<dbReference type="InterPro" id="IPR027256">
    <property type="entry name" value="P-typ_ATPase_IB"/>
</dbReference>
<dbReference type="InterPro" id="IPR036163">
    <property type="entry name" value="HMA_dom_sf"/>
</dbReference>
<keyword evidence="3" id="KW-0813">Transport</keyword>
<evidence type="ECO:0000256" key="14">
    <source>
        <dbReference type="ARBA" id="ARBA00023136"/>
    </source>
</evidence>
<dbReference type="InterPro" id="IPR023214">
    <property type="entry name" value="HAD_sf"/>
</dbReference>
<feature type="transmembrane region" description="Helical" evidence="17">
    <location>
        <begin position="435"/>
        <end position="456"/>
    </location>
</feature>
<dbReference type="InterPro" id="IPR001757">
    <property type="entry name" value="P_typ_ATPase"/>
</dbReference>
<dbReference type="FunFam" id="3.30.70.100:FF:000005">
    <property type="entry name" value="Copper-exporting P-type ATPase A"/>
    <property type="match status" value="1"/>
</dbReference>
<dbReference type="EC" id="7.2.2.9" evidence="15"/>
<dbReference type="Pfam" id="PF00702">
    <property type="entry name" value="Hydrolase"/>
    <property type="match status" value="1"/>
</dbReference>
<dbReference type="Proteomes" id="UP000310016">
    <property type="component" value="Unassembled WGS sequence"/>
</dbReference>
<keyword evidence="13" id="KW-0406">Ion transport</keyword>
<keyword evidence="5" id="KW-0597">Phosphoprotein</keyword>
<evidence type="ECO:0000256" key="17">
    <source>
        <dbReference type="RuleBase" id="RU362081"/>
    </source>
</evidence>
<dbReference type="FunFam" id="2.70.150.10:FF:000002">
    <property type="entry name" value="Copper-transporting ATPase 1, putative"/>
    <property type="match status" value="1"/>
</dbReference>
<keyword evidence="6 17" id="KW-0812">Transmembrane</keyword>
<evidence type="ECO:0000256" key="6">
    <source>
        <dbReference type="ARBA" id="ARBA00022692"/>
    </source>
</evidence>
<dbReference type="InterPro" id="IPR021993">
    <property type="entry name" value="ATPase-cat-bd"/>
</dbReference>
<evidence type="ECO:0000313" key="20">
    <source>
        <dbReference type="Proteomes" id="UP000310016"/>
    </source>
</evidence>
<feature type="transmembrane region" description="Helical" evidence="17">
    <location>
        <begin position="251"/>
        <end position="273"/>
    </location>
</feature>
<keyword evidence="9 17" id="KW-0067">ATP-binding</keyword>
<dbReference type="GO" id="GO:0005524">
    <property type="term" value="F:ATP binding"/>
    <property type="evidence" value="ECO:0007669"/>
    <property type="project" value="UniProtKB-UniRule"/>
</dbReference>
<dbReference type="GO" id="GO:0055070">
    <property type="term" value="P:copper ion homeostasis"/>
    <property type="evidence" value="ECO:0007669"/>
    <property type="project" value="TreeGrafter"/>
</dbReference>
<dbReference type="EMBL" id="SUMF01000009">
    <property type="protein sequence ID" value="TJZ73540.1"/>
    <property type="molecule type" value="Genomic_DNA"/>
</dbReference>
<evidence type="ECO:0000256" key="11">
    <source>
        <dbReference type="ARBA" id="ARBA00022967"/>
    </source>
</evidence>
<dbReference type="AlphaFoldDB" id="A0A4U0PZ51"/>
<dbReference type="CDD" id="cd00371">
    <property type="entry name" value="HMA"/>
    <property type="match status" value="1"/>
</dbReference>
<evidence type="ECO:0000256" key="9">
    <source>
        <dbReference type="ARBA" id="ARBA00022840"/>
    </source>
</evidence>
<dbReference type="GO" id="GO:0005507">
    <property type="term" value="F:copper ion binding"/>
    <property type="evidence" value="ECO:0007669"/>
    <property type="project" value="TreeGrafter"/>
</dbReference>
<dbReference type="RefSeq" id="WP_136773329.1">
    <property type="nucleotide sequence ID" value="NZ_CP156074.1"/>
</dbReference>
<feature type="transmembrane region" description="Helical" evidence="17">
    <location>
        <begin position="279"/>
        <end position="297"/>
    </location>
</feature>
<dbReference type="PROSITE" id="PS01229">
    <property type="entry name" value="COF_2"/>
    <property type="match status" value="1"/>
</dbReference>
<dbReference type="PANTHER" id="PTHR43520:SF5">
    <property type="entry name" value="CATION-TRANSPORTING P-TYPE ATPASE-RELATED"/>
    <property type="match status" value="1"/>
</dbReference>
<dbReference type="InterPro" id="IPR036412">
    <property type="entry name" value="HAD-like_sf"/>
</dbReference>
<dbReference type="CDD" id="cd02079">
    <property type="entry name" value="P-type_ATPase_HM"/>
    <property type="match status" value="1"/>
</dbReference>
<dbReference type="GO" id="GO:0005886">
    <property type="term" value="C:plasma membrane"/>
    <property type="evidence" value="ECO:0007669"/>
    <property type="project" value="UniProtKB-SubCell"/>
</dbReference>
<dbReference type="SUPFAM" id="SSF56784">
    <property type="entry name" value="HAD-like"/>
    <property type="match status" value="1"/>
</dbReference>
<dbReference type="PROSITE" id="PS50846">
    <property type="entry name" value="HMA_2"/>
    <property type="match status" value="1"/>
</dbReference>
<feature type="transmembrane region" description="Helical" evidence="17">
    <location>
        <begin position="462"/>
        <end position="486"/>
    </location>
</feature>
<reference evidence="19 20" key="1">
    <citation type="submission" date="2019-04" db="EMBL/GenBank/DDBJ databases">
        <title>Chitiniphilus eburnea sp. nov., a novel chitinolytic bacterium isolated from aquaculture sludge.</title>
        <authorList>
            <person name="Sheng M."/>
        </authorList>
    </citation>
    <scope>NUCLEOTIDE SEQUENCE [LARGE SCALE GENOMIC DNA]</scope>
    <source>
        <strain evidence="19 20">HX-2-15</strain>
    </source>
</reference>
<evidence type="ECO:0000313" key="19">
    <source>
        <dbReference type="EMBL" id="TJZ73540.1"/>
    </source>
</evidence>
<accession>A0A4U0PZ51</accession>
<keyword evidence="4 17" id="KW-1003">Cell membrane</keyword>
<feature type="transmembrane region" description="Helical" evidence="17">
    <location>
        <begin position="186"/>
        <end position="206"/>
    </location>
</feature>
<organism evidence="19 20">
    <name type="scientific">Chitiniphilus eburneus</name>
    <dbReference type="NCBI Taxonomy" id="2571148"/>
    <lineage>
        <taxon>Bacteria</taxon>
        <taxon>Pseudomonadati</taxon>
        <taxon>Pseudomonadota</taxon>
        <taxon>Betaproteobacteria</taxon>
        <taxon>Neisseriales</taxon>
        <taxon>Chitinibacteraceae</taxon>
        <taxon>Chitiniphilus</taxon>
    </lineage>
</organism>
<dbReference type="PANTHER" id="PTHR43520">
    <property type="entry name" value="ATP7, ISOFORM B"/>
    <property type="match status" value="1"/>
</dbReference>
<comment type="subcellular location">
    <subcellularLocation>
        <location evidence="1">Cell membrane</location>
        <topology evidence="1">Multi-pass membrane protein</topology>
    </subcellularLocation>
</comment>
<dbReference type="Gene3D" id="3.30.70.100">
    <property type="match status" value="1"/>
</dbReference>
<protein>
    <recommendedName>
        <fullName evidence="15">P-type Cu(2+) transporter</fullName>
        <ecNumber evidence="15">7.2.2.9</ecNumber>
    </recommendedName>
</protein>
<comment type="caution">
    <text evidence="19">The sequence shown here is derived from an EMBL/GenBank/DDBJ whole genome shotgun (WGS) entry which is preliminary data.</text>
</comment>
<dbReference type="GO" id="GO:0016887">
    <property type="term" value="F:ATP hydrolysis activity"/>
    <property type="evidence" value="ECO:0007669"/>
    <property type="project" value="InterPro"/>
</dbReference>
<dbReference type="NCBIfam" id="TIGR01512">
    <property type="entry name" value="ATPase-IB2_Cd"/>
    <property type="match status" value="1"/>
</dbReference>
<keyword evidence="19" id="KW-0378">Hydrolase</keyword>
<gene>
    <name evidence="19" type="primary">cadA</name>
    <name evidence="19" type="ORF">FAZ21_10135</name>
</gene>
<dbReference type="InterPro" id="IPR008250">
    <property type="entry name" value="ATPase_P-typ_transduc_dom_A_sf"/>
</dbReference>
<dbReference type="Pfam" id="PF00403">
    <property type="entry name" value="HMA"/>
    <property type="match status" value="1"/>
</dbReference>
<keyword evidence="10" id="KW-0460">Magnesium</keyword>
<dbReference type="GO" id="GO:0043682">
    <property type="term" value="F:P-type divalent copper transporter activity"/>
    <property type="evidence" value="ECO:0007669"/>
    <property type="project" value="UniProtKB-EC"/>
</dbReference>
<keyword evidence="11" id="KW-1278">Translocase</keyword>
<keyword evidence="7 17" id="KW-0479">Metal-binding</keyword>
<keyword evidence="12 17" id="KW-1133">Transmembrane helix</keyword>
<name>A0A4U0PZ51_9NEIS</name>